<evidence type="ECO:0000256" key="10">
    <source>
        <dbReference type="ARBA" id="ARBA00022833"/>
    </source>
</evidence>
<dbReference type="SMART" id="SM00355">
    <property type="entry name" value="ZnF_C2H2"/>
    <property type="match status" value="5"/>
</dbReference>
<keyword evidence="14" id="KW-0804">Transcription</keyword>
<dbReference type="GO" id="GO:0005634">
    <property type="term" value="C:nucleus"/>
    <property type="evidence" value="ECO:0007669"/>
    <property type="project" value="UniProtKB-SubCell"/>
</dbReference>
<keyword evidence="10" id="KW-0862">Zinc</keyword>
<dbReference type="Proteomes" id="UP000694701">
    <property type="component" value="Unplaced"/>
</dbReference>
<evidence type="ECO:0000313" key="20">
    <source>
        <dbReference type="Proteomes" id="UP000694701"/>
    </source>
</evidence>
<feature type="compositionally biased region" description="Polar residues" evidence="17">
    <location>
        <begin position="192"/>
        <end position="202"/>
    </location>
</feature>
<keyword evidence="13" id="KW-0238">DNA-binding</keyword>
<keyword evidence="11" id="KW-0832">Ubl conjugation</keyword>
<reference evidence="19" key="1">
    <citation type="submission" date="2025-08" db="UniProtKB">
        <authorList>
            <consortium name="Ensembl"/>
        </authorList>
    </citation>
    <scope>IDENTIFICATION</scope>
</reference>
<dbReference type="InterPro" id="IPR013087">
    <property type="entry name" value="Znf_C2H2_type"/>
</dbReference>
<feature type="domain" description="C2H2-type" evidence="18">
    <location>
        <begin position="19"/>
        <end position="46"/>
    </location>
</feature>
<keyword evidence="5" id="KW-1017">Isopeptide bond</keyword>
<evidence type="ECO:0000256" key="11">
    <source>
        <dbReference type="ARBA" id="ARBA00022843"/>
    </source>
</evidence>
<evidence type="ECO:0000256" key="4">
    <source>
        <dbReference type="ARBA" id="ARBA00022491"/>
    </source>
</evidence>
<accession>A0A8C2FI77</accession>
<feature type="region of interest" description="Disordered" evidence="17">
    <location>
        <begin position="805"/>
        <end position="843"/>
    </location>
</feature>
<feature type="domain" description="C2H2-type" evidence="18">
    <location>
        <begin position="456"/>
        <end position="484"/>
    </location>
</feature>
<dbReference type="GO" id="GO:0000981">
    <property type="term" value="F:DNA-binding transcription factor activity, RNA polymerase II-specific"/>
    <property type="evidence" value="ECO:0007669"/>
    <property type="project" value="TreeGrafter"/>
</dbReference>
<feature type="compositionally biased region" description="Basic residues" evidence="17">
    <location>
        <begin position="378"/>
        <end position="387"/>
    </location>
</feature>
<dbReference type="Ensembl" id="ENSCCRT00020061076.1">
    <property type="protein sequence ID" value="ENSCCRP00020055483.1"/>
    <property type="gene ID" value="ENSCCRG00020026002.1"/>
</dbReference>
<feature type="compositionally biased region" description="Polar residues" evidence="17">
    <location>
        <begin position="872"/>
        <end position="883"/>
    </location>
</feature>
<dbReference type="PROSITE" id="PS00028">
    <property type="entry name" value="ZINC_FINGER_C2H2_1"/>
    <property type="match status" value="4"/>
</dbReference>
<keyword evidence="9 16" id="KW-0863">Zinc-finger</keyword>
<evidence type="ECO:0000256" key="3">
    <source>
        <dbReference type="ARBA" id="ARBA00022454"/>
    </source>
</evidence>
<keyword evidence="12" id="KW-0805">Transcription regulation</keyword>
<feature type="region of interest" description="Disordered" evidence="17">
    <location>
        <begin position="872"/>
        <end position="919"/>
    </location>
</feature>
<evidence type="ECO:0000256" key="7">
    <source>
        <dbReference type="ARBA" id="ARBA00022723"/>
    </source>
</evidence>
<keyword evidence="6" id="KW-0597">Phosphoprotein</keyword>
<keyword evidence="15" id="KW-0539">Nucleus</keyword>
<comment type="subcellular location">
    <subcellularLocation>
        <location evidence="2">Chromosome</location>
    </subcellularLocation>
    <subcellularLocation>
        <location evidence="1">Nucleus</location>
    </subcellularLocation>
</comment>
<evidence type="ECO:0000256" key="12">
    <source>
        <dbReference type="ARBA" id="ARBA00023015"/>
    </source>
</evidence>
<dbReference type="GO" id="GO:0000978">
    <property type="term" value="F:RNA polymerase II cis-regulatory region sequence-specific DNA binding"/>
    <property type="evidence" value="ECO:0007669"/>
    <property type="project" value="TreeGrafter"/>
</dbReference>
<evidence type="ECO:0000256" key="2">
    <source>
        <dbReference type="ARBA" id="ARBA00004286"/>
    </source>
</evidence>
<evidence type="ECO:0000256" key="5">
    <source>
        <dbReference type="ARBA" id="ARBA00022499"/>
    </source>
</evidence>
<feature type="compositionally biased region" description="Basic and acidic residues" evidence="17">
    <location>
        <begin position="367"/>
        <end position="377"/>
    </location>
</feature>
<proteinExistence type="predicted"/>
<dbReference type="GO" id="GO:0005694">
    <property type="term" value="C:chromosome"/>
    <property type="evidence" value="ECO:0007669"/>
    <property type="project" value="UniProtKB-SubCell"/>
</dbReference>
<dbReference type="AlphaFoldDB" id="A0A8C2FI77"/>
<evidence type="ECO:0000256" key="6">
    <source>
        <dbReference type="ARBA" id="ARBA00022553"/>
    </source>
</evidence>
<evidence type="ECO:0000256" key="16">
    <source>
        <dbReference type="PROSITE-ProRule" id="PRU00042"/>
    </source>
</evidence>
<evidence type="ECO:0000256" key="15">
    <source>
        <dbReference type="ARBA" id="ARBA00023242"/>
    </source>
</evidence>
<feature type="compositionally biased region" description="Polar residues" evidence="17">
    <location>
        <begin position="814"/>
        <end position="831"/>
    </location>
</feature>
<dbReference type="PANTHER" id="PTHR24388">
    <property type="entry name" value="ZINC FINGER PROTEIN"/>
    <property type="match status" value="1"/>
</dbReference>
<dbReference type="GO" id="GO:0008270">
    <property type="term" value="F:zinc ion binding"/>
    <property type="evidence" value="ECO:0007669"/>
    <property type="project" value="UniProtKB-KW"/>
</dbReference>
<feature type="region of interest" description="Disordered" evidence="17">
    <location>
        <begin position="293"/>
        <end position="325"/>
    </location>
</feature>
<feature type="region of interest" description="Disordered" evidence="17">
    <location>
        <begin position="347"/>
        <end position="422"/>
    </location>
</feature>
<feature type="region of interest" description="Disordered" evidence="17">
    <location>
        <begin position="172"/>
        <end position="208"/>
    </location>
</feature>
<sequence>MTLSSLKRHSNVHSWRRKYPCHYCDKVFALAEYRTKHEVWHTGERRYQCIFCWEAFPTYYNLKTHQKAFHGINPGLISSEKTANGGYKQKVNALKLYRLLPMRSLKRPYKTYSQPMADGLLSSDSSVTLPLSIDSSLPQPLDTKKLESFLKDLQTTEPERFPIRVGVEQGKKLASPQTDMAVEARETEGSDLWQSGSNNGKSKTPKCPEENVSSVIAFAHSKPSVIMHSAAVSSSVIVHRNKMDSEERKRSPENHLMAKTSQKQIKKHSQRVHTETYRDWDAVSEDTEALKIRQPTEKLHKGRKVHNKTESSKTIPLAVGSEVKGSGPLCQITVRIGEEAIVKRSISETDLRRDKSPTRSKPKKSHLSQEDQREQRHTNHHQRKHRNSNQEGKERESKWKNPKLKGKATTNSQNTASSIIKQRWSEDQASECGTCGRWFSSPRKRDKHELTHLFEFVCMLCRAPFPSQSKLEEHQRTQHPKTKPLSAPTFFTSQSSRNEVEMKADENGVDGRFIEKGSPVRSGRRPLIRYTCSQCDKVCKTSAALNCHLKRHELGSSIEVEDTQEKQDLPSCATSAVETTPSKGFDTNCEQVQPVSVIYYSKPDCQITDNQLGEKREEHQRVRNCESPKVAANEKVHSPLCAQFSQVMHSPTLERFNVISPNLPSVLVMNGAECLDYRTPEKRNLDTLDQQKRSPTPSDRQIQVSQMLTEPQIRRETTPSGPISLKTGRGYVFREGDNISNEDFSDLQDAQDLRIFPQSSSQAQDLSMPTILAKKKELDQQNKHPSNISKEQSCNEEVLLLVPKEEPLSPIPSPTCSVIQTTPKGSSQRYSKSPCHSPGPLDLQLRPQVEKSQTHRGRHNTEKQGVMLQANSAGMSNTPSSHNLLHPQVPTAEPESKHHTSVTPTEHHRGSGYPVQELT</sequence>
<dbReference type="InterPro" id="IPR050527">
    <property type="entry name" value="Snail/Krueppel_Znf"/>
</dbReference>
<feature type="compositionally biased region" description="Basic and acidic residues" evidence="17">
    <location>
        <begin position="347"/>
        <end position="357"/>
    </location>
</feature>
<evidence type="ECO:0000256" key="13">
    <source>
        <dbReference type="ARBA" id="ARBA00023125"/>
    </source>
</evidence>
<dbReference type="FunFam" id="3.30.160.60:FF:000437">
    <property type="entry name" value="zinc finger and BTB domain-containing protein 38"/>
    <property type="match status" value="1"/>
</dbReference>
<evidence type="ECO:0000256" key="1">
    <source>
        <dbReference type="ARBA" id="ARBA00004123"/>
    </source>
</evidence>
<dbReference type="FunFam" id="3.30.160.60:FF:000235">
    <property type="entry name" value="Zinc finger and BTB domain containing 38"/>
    <property type="match status" value="1"/>
</dbReference>
<evidence type="ECO:0000313" key="19">
    <source>
        <dbReference type="Ensembl" id="ENSCCRP00020055483.1"/>
    </source>
</evidence>
<dbReference type="PANTHER" id="PTHR24388:SF94">
    <property type="entry name" value="ZINC FINGER AND BTB DOMAIN-CONTAINING 4"/>
    <property type="match status" value="1"/>
</dbReference>
<evidence type="ECO:0000256" key="9">
    <source>
        <dbReference type="ARBA" id="ARBA00022771"/>
    </source>
</evidence>
<keyword evidence="3" id="KW-0158">Chromosome</keyword>
<dbReference type="Gene3D" id="3.30.160.60">
    <property type="entry name" value="Classic Zinc Finger"/>
    <property type="match status" value="3"/>
</dbReference>
<feature type="compositionally biased region" description="Polar residues" evidence="17">
    <location>
        <begin position="408"/>
        <end position="420"/>
    </location>
</feature>
<evidence type="ECO:0000259" key="18">
    <source>
        <dbReference type="PROSITE" id="PS50157"/>
    </source>
</evidence>
<feature type="region of interest" description="Disordered" evidence="17">
    <location>
        <begin position="689"/>
        <end position="729"/>
    </location>
</feature>
<name>A0A8C2FI77_CYPCA</name>
<evidence type="ECO:0000256" key="8">
    <source>
        <dbReference type="ARBA" id="ARBA00022737"/>
    </source>
</evidence>
<dbReference type="PROSITE" id="PS50157">
    <property type="entry name" value="ZINC_FINGER_C2H2_2"/>
    <property type="match status" value="4"/>
</dbReference>
<feature type="compositionally biased region" description="Polar residues" evidence="17">
    <location>
        <begin position="693"/>
        <end position="709"/>
    </location>
</feature>
<feature type="domain" description="C2H2-type" evidence="18">
    <location>
        <begin position="47"/>
        <end position="70"/>
    </location>
</feature>
<evidence type="ECO:0000256" key="14">
    <source>
        <dbReference type="ARBA" id="ARBA00023163"/>
    </source>
</evidence>
<keyword evidence="4" id="KW-0678">Repressor</keyword>
<feature type="domain" description="C2H2-type" evidence="18">
    <location>
        <begin position="530"/>
        <end position="552"/>
    </location>
</feature>
<dbReference type="InterPro" id="IPR036236">
    <property type="entry name" value="Znf_C2H2_sf"/>
</dbReference>
<dbReference type="SUPFAM" id="SSF57667">
    <property type="entry name" value="beta-beta-alpha zinc fingers"/>
    <property type="match status" value="2"/>
</dbReference>
<keyword evidence="7" id="KW-0479">Metal-binding</keyword>
<keyword evidence="8" id="KW-0677">Repeat</keyword>
<evidence type="ECO:0000256" key="17">
    <source>
        <dbReference type="SAM" id="MobiDB-lite"/>
    </source>
</evidence>
<protein>
    <submittedName>
        <fullName evidence="19">Zinc finger and BTB domain containing 4</fullName>
    </submittedName>
</protein>
<organism evidence="19 20">
    <name type="scientific">Cyprinus carpio</name>
    <name type="common">Common carp</name>
    <dbReference type="NCBI Taxonomy" id="7962"/>
    <lineage>
        <taxon>Eukaryota</taxon>
        <taxon>Metazoa</taxon>
        <taxon>Chordata</taxon>
        <taxon>Craniata</taxon>
        <taxon>Vertebrata</taxon>
        <taxon>Euteleostomi</taxon>
        <taxon>Actinopterygii</taxon>
        <taxon>Neopterygii</taxon>
        <taxon>Teleostei</taxon>
        <taxon>Ostariophysi</taxon>
        <taxon>Cypriniformes</taxon>
        <taxon>Cyprinidae</taxon>
        <taxon>Cyprininae</taxon>
        <taxon>Cyprinus</taxon>
    </lineage>
</organism>
<feature type="region of interest" description="Disordered" evidence="17">
    <location>
        <begin position="470"/>
        <end position="490"/>
    </location>
</feature>